<protein>
    <submittedName>
        <fullName evidence="1">Gypsy retrotransposon integrase-like protein 1</fullName>
    </submittedName>
</protein>
<name>A0ABR3A6H0_9AGAR</name>
<dbReference type="CDD" id="cd12148">
    <property type="entry name" value="fungal_TF_MHR"/>
    <property type="match status" value="1"/>
</dbReference>
<organism evidence="1 2">
    <name type="scientific">Marasmius tenuissimus</name>
    <dbReference type="NCBI Taxonomy" id="585030"/>
    <lineage>
        <taxon>Eukaryota</taxon>
        <taxon>Fungi</taxon>
        <taxon>Dikarya</taxon>
        <taxon>Basidiomycota</taxon>
        <taxon>Agaricomycotina</taxon>
        <taxon>Agaricomycetes</taxon>
        <taxon>Agaricomycetidae</taxon>
        <taxon>Agaricales</taxon>
        <taxon>Marasmiineae</taxon>
        <taxon>Marasmiaceae</taxon>
        <taxon>Marasmius</taxon>
    </lineage>
</organism>
<sequence length="153" mass="17677">WNEKELDEALEGWVDSVPEHRELFFFVRIALSNSVLQVKWSPANPNSLFFNQSTILWIAYYWLQMLVHKPFMTLSSAVEQETENPLAFPSLSICVNAARAVVHILEAEQRQSDRERREKANAIGKMWVPEPGPVTWAVLDYKSTMVMGIRIRS</sequence>
<comment type="caution">
    <text evidence="1">The sequence shown here is derived from an EMBL/GenBank/DDBJ whole genome shotgun (WGS) entry which is preliminary data.</text>
</comment>
<evidence type="ECO:0000313" key="1">
    <source>
        <dbReference type="EMBL" id="KAL0068977.1"/>
    </source>
</evidence>
<proteinExistence type="predicted"/>
<evidence type="ECO:0000313" key="2">
    <source>
        <dbReference type="Proteomes" id="UP001437256"/>
    </source>
</evidence>
<gene>
    <name evidence="1" type="primary">GIN1_13</name>
    <name evidence="1" type="ORF">AAF712_003970</name>
</gene>
<feature type="non-terminal residue" evidence="1">
    <location>
        <position position="1"/>
    </location>
</feature>
<reference evidence="1 2" key="1">
    <citation type="submission" date="2024-05" db="EMBL/GenBank/DDBJ databases">
        <title>A draft genome resource for the thread blight pathogen Marasmius tenuissimus strain MS-2.</title>
        <authorList>
            <person name="Yulfo-Soto G.E."/>
            <person name="Baruah I.K."/>
            <person name="Amoako-Attah I."/>
            <person name="Bukari Y."/>
            <person name="Meinhardt L.W."/>
            <person name="Bailey B.A."/>
            <person name="Cohen S.P."/>
        </authorList>
    </citation>
    <scope>NUCLEOTIDE SEQUENCE [LARGE SCALE GENOMIC DNA]</scope>
    <source>
        <strain evidence="1 2">MS-2</strain>
    </source>
</reference>
<accession>A0ABR3A6H0</accession>
<dbReference type="EMBL" id="JBBXMP010000015">
    <property type="protein sequence ID" value="KAL0068977.1"/>
    <property type="molecule type" value="Genomic_DNA"/>
</dbReference>
<keyword evidence="2" id="KW-1185">Reference proteome</keyword>
<dbReference type="Proteomes" id="UP001437256">
    <property type="component" value="Unassembled WGS sequence"/>
</dbReference>